<dbReference type="RefSeq" id="WP_280628952.1">
    <property type="nucleotide sequence ID" value="NZ_CP123498.1"/>
</dbReference>
<comment type="similarity">
    <text evidence="2">Belongs to the type III secretion exporter family.</text>
</comment>
<dbReference type="PANTHER" id="PTHR30531">
    <property type="entry name" value="FLAGELLAR BIOSYNTHETIC PROTEIN FLHB"/>
    <property type="match status" value="1"/>
</dbReference>
<evidence type="ECO:0000256" key="2">
    <source>
        <dbReference type="ARBA" id="ARBA00010690"/>
    </source>
</evidence>
<dbReference type="NCBIfam" id="TIGR01404">
    <property type="entry name" value="FlhB_rel_III"/>
    <property type="match status" value="1"/>
</dbReference>
<keyword evidence="3" id="KW-1003">Cell membrane</keyword>
<accession>A0AA95GD52</accession>
<dbReference type="PANTHER" id="PTHR30531:SF14">
    <property type="entry name" value="SURFACE PRESENTATION OF ANTIGENS PROTEIN SPAS"/>
    <property type="match status" value="1"/>
</dbReference>
<keyword evidence="6" id="KW-0843">Virulence</keyword>
<feature type="transmembrane region" description="Helical" evidence="8">
    <location>
        <begin position="72"/>
        <end position="95"/>
    </location>
</feature>
<feature type="transmembrane region" description="Helical" evidence="8">
    <location>
        <begin position="135"/>
        <end position="153"/>
    </location>
</feature>
<sequence length="345" mass="40098">MSANKTEKPTPKKLKDAAQKGKSFKSKDLVISCLIFLGCLYLTNYINFTTIIEIWANTLKNNHSITPLNYTFVLFFTALKIFLPFLFLCILIIMLTTMAQTGFKIATKVLKFDFNNLNPINGVKKIFSIRTIKDFIKTFLFIIIFFIVTYIYWNNNKKNIFSQIYLNIESVFIVWKELVSNFIIILLLSSFIILILDAVAEYFIHIKDLKMDKNEVKREYKEQEGNPEIKSKRKELHVEILSEQVKSDIKSSKFMIANPTHIIIGIYLNPQIVAIPMVSVLETNQRALAARAYAEKEGVPVIENIVLARRIYNTHQLYSFINLEEIGEVIKILSWLQKVENEWDN</sequence>
<dbReference type="EMBL" id="CP123498">
    <property type="protein sequence ID" value="WGL94779.1"/>
    <property type="molecule type" value="Genomic_DNA"/>
</dbReference>
<dbReference type="GO" id="GO:0009306">
    <property type="term" value="P:protein secretion"/>
    <property type="evidence" value="ECO:0007669"/>
    <property type="project" value="InterPro"/>
</dbReference>
<evidence type="ECO:0000256" key="5">
    <source>
        <dbReference type="ARBA" id="ARBA00022989"/>
    </source>
</evidence>
<feature type="transmembrane region" description="Helical" evidence="8">
    <location>
        <begin position="182"/>
        <end position="204"/>
    </location>
</feature>
<proteinExistence type="inferred from homology"/>
<dbReference type="GO" id="GO:0005886">
    <property type="term" value="C:plasma membrane"/>
    <property type="evidence" value="ECO:0007669"/>
    <property type="project" value="UniProtKB-SubCell"/>
</dbReference>
<dbReference type="NCBIfam" id="NF006017">
    <property type="entry name" value="PRK08156.1"/>
    <property type="match status" value="1"/>
</dbReference>
<name>A0AA95GD52_9GAMM</name>
<dbReference type="InterPro" id="IPR029025">
    <property type="entry name" value="T3SS_substrate_exporter_C"/>
</dbReference>
<evidence type="ECO:0000313" key="10">
    <source>
        <dbReference type="Proteomes" id="UP001177597"/>
    </source>
</evidence>
<evidence type="ECO:0000256" key="4">
    <source>
        <dbReference type="ARBA" id="ARBA00022692"/>
    </source>
</evidence>
<dbReference type="InterPro" id="IPR006307">
    <property type="entry name" value="BsaZ-like"/>
</dbReference>
<evidence type="ECO:0000256" key="8">
    <source>
        <dbReference type="SAM" id="Phobius"/>
    </source>
</evidence>
<evidence type="ECO:0000256" key="1">
    <source>
        <dbReference type="ARBA" id="ARBA00004651"/>
    </source>
</evidence>
<dbReference type="AlphaFoldDB" id="A0AA95GD52"/>
<evidence type="ECO:0000256" key="3">
    <source>
        <dbReference type="ARBA" id="ARBA00022475"/>
    </source>
</evidence>
<feature type="transmembrane region" description="Helical" evidence="8">
    <location>
        <begin position="29"/>
        <end position="52"/>
    </location>
</feature>
<gene>
    <name evidence="9" type="ORF">QE207_13920</name>
</gene>
<keyword evidence="4 8" id="KW-0812">Transmembrane</keyword>
<dbReference type="PRINTS" id="PR00950">
    <property type="entry name" value="TYPE3IMSPROT"/>
</dbReference>
<dbReference type="Pfam" id="PF01312">
    <property type="entry name" value="Bac_export_2"/>
    <property type="match status" value="1"/>
</dbReference>
<keyword evidence="5 8" id="KW-1133">Transmembrane helix</keyword>
<dbReference type="Proteomes" id="UP001177597">
    <property type="component" value="Chromosome"/>
</dbReference>
<evidence type="ECO:0000256" key="6">
    <source>
        <dbReference type="ARBA" id="ARBA00023026"/>
    </source>
</evidence>
<dbReference type="InterPro" id="IPR006135">
    <property type="entry name" value="T3SS_substrate_exporter"/>
</dbReference>
<dbReference type="Gene3D" id="3.40.1690.10">
    <property type="entry name" value="secretion proteins EscU"/>
    <property type="match status" value="1"/>
</dbReference>
<evidence type="ECO:0000256" key="7">
    <source>
        <dbReference type="ARBA" id="ARBA00023136"/>
    </source>
</evidence>
<evidence type="ECO:0000313" key="9">
    <source>
        <dbReference type="EMBL" id="WGL94779.1"/>
    </source>
</evidence>
<keyword evidence="7 8" id="KW-0472">Membrane</keyword>
<dbReference type="SUPFAM" id="SSF160544">
    <property type="entry name" value="EscU C-terminal domain-like"/>
    <property type="match status" value="1"/>
</dbReference>
<comment type="subcellular location">
    <subcellularLocation>
        <location evidence="1">Cell membrane</location>
        <topology evidence="1">Multi-pass membrane protein</topology>
    </subcellularLocation>
</comment>
<dbReference type="Gene3D" id="6.10.250.2080">
    <property type="match status" value="1"/>
</dbReference>
<protein>
    <submittedName>
        <fullName evidence="9">EscU/YscU/HrcU family type III secretion system export apparatus switch protein</fullName>
    </submittedName>
</protein>
<organism evidence="9 10">
    <name type="scientific">Arsenophonus nasoniae</name>
    <name type="common">son-killer infecting Nasonia vitripennis</name>
    <dbReference type="NCBI Taxonomy" id="638"/>
    <lineage>
        <taxon>Bacteria</taxon>
        <taxon>Pseudomonadati</taxon>
        <taxon>Pseudomonadota</taxon>
        <taxon>Gammaproteobacteria</taxon>
        <taxon>Enterobacterales</taxon>
        <taxon>Morganellaceae</taxon>
        <taxon>Arsenophonus</taxon>
    </lineage>
</organism>
<reference evidence="9" key="1">
    <citation type="submission" date="2023-04" db="EMBL/GenBank/DDBJ databases">
        <title>Genome dynamics across the evolutionary transition to endosymbiosis.</title>
        <authorList>
            <person name="Siozios S."/>
            <person name="Nadal-Jimenez P."/>
            <person name="Azagi T."/>
            <person name="Sprong H."/>
            <person name="Frost C.L."/>
            <person name="Parratt S.R."/>
            <person name="Taylor G."/>
            <person name="Brettell L."/>
            <person name="Lew K.C."/>
            <person name="Croft L."/>
            <person name="King K.C."/>
            <person name="Brockhurst M.A."/>
            <person name="Hypsa V."/>
            <person name="Novakova E."/>
            <person name="Darby A.C."/>
            <person name="Hurst G.D.D."/>
        </authorList>
    </citation>
    <scope>NUCLEOTIDE SEQUENCE</scope>
    <source>
        <strain evidence="9">AIh</strain>
    </source>
</reference>